<name>A0ABP9LAD1_9GAMM</name>
<dbReference type="Pfam" id="PF03061">
    <property type="entry name" value="4HBT"/>
    <property type="match status" value="1"/>
</dbReference>
<keyword evidence="5" id="KW-1185">Reference proteome</keyword>
<dbReference type="InterPro" id="IPR050563">
    <property type="entry name" value="4-hydroxybenzoyl-CoA_TE"/>
</dbReference>
<comment type="caution">
    <text evidence="4">The sequence shown here is derived from an EMBL/GenBank/DDBJ whole genome shotgun (WGS) entry which is preliminary data.</text>
</comment>
<dbReference type="CDD" id="cd00586">
    <property type="entry name" value="4HBT"/>
    <property type="match status" value="1"/>
</dbReference>
<evidence type="ECO:0000256" key="1">
    <source>
        <dbReference type="ARBA" id="ARBA00005953"/>
    </source>
</evidence>
<dbReference type="PANTHER" id="PTHR31793:SF37">
    <property type="entry name" value="ACYL-COA THIOESTER HYDROLASE YBGC"/>
    <property type="match status" value="1"/>
</dbReference>
<dbReference type="SUPFAM" id="SSF54637">
    <property type="entry name" value="Thioesterase/thiol ester dehydrase-isomerase"/>
    <property type="match status" value="1"/>
</dbReference>
<dbReference type="PROSITE" id="PS01328">
    <property type="entry name" value="4HBCOA_THIOESTERASE"/>
    <property type="match status" value="1"/>
</dbReference>
<evidence type="ECO:0000256" key="2">
    <source>
        <dbReference type="ARBA" id="ARBA00022801"/>
    </source>
</evidence>
<dbReference type="NCBIfam" id="TIGR02799">
    <property type="entry name" value="thio_ybgC"/>
    <property type="match status" value="1"/>
</dbReference>
<keyword evidence="2" id="KW-0378">Hydrolase</keyword>
<reference evidence="5" key="1">
    <citation type="journal article" date="2019" name="Int. J. Syst. Evol. Microbiol.">
        <title>The Global Catalogue of Microorganisms (GCM) 10K type strain sequencing project: providing services to taxonomists for standard genome sequencing and annotation.</title>
        <authorList>
            <consortium name="The Broad Institute Genomics Platform"/>
            <consortium name="The Broad Institute Genome Sequencing Center for Infectious Disease"/>
            <person name="Wu L."/>
            <person name="Ma J."/>
        </authorList>
    </citation>
    <scope>NUCLEOTIDE SEQUENCE [LARGE SCALE GENOMIC DNA]</scope>
    <source>
        <strain evidence="5">JCM 19212</strain>
    </source>
</reference>
<dbReference type="InterPro" id="IPR029069">
    <property type="entry name" value="HotDog_dom_sf"/>
</dbReference>
<evidence type="ECO:0000313" key="5">
    <source>
        <dbReference type="Proteomes" id="UP001501083"/>
    </source>
</evidence>
<dbReference type="NCBIfam" id="TIGR00051">
    <property type="entry name" value="YbgC/FadM family acyl-CoA thioesterase"/>
    <property type="match status" value="1"/>
</dbReference>
<feature type="domain" description="Thioesterase" evidence="3">
    <location>
        <begin position="21"/>
        <end position="105"/>
    </location>
</feature>
<comment type="similarity">
    <text evidence="1">Belongs to the 4-hydroxybenzoyl-CoA thioesterase family.</text>
</comment>
<gene>
    <name evidence="4" type="primary">ybgC</name>
    <name evidence="4" type="ORF">GCM10025759_10170</name>
</gene>
<dbReference type="InterPro" id="IPR006683">
    <property type="entry name" value="Thioestr_dom"/>
</dbReference>
<dbReference type="PANTHER" id="PTHR31793">
    <property type="entry name" value="4-HYDROXYBENZOYL-COA THIOESTERASE FAMILY MEMBER"/>
    <property type="match status" value="1"/>
</dbReference>
<organism evidence="4 5">
    <name type="scientific">Lysobacter panacisoli</name>
    <dbReference type="NCBI Taxonomy" id="1255263"/>
    <lineage>
        <taxon>Bacteria</taxon>
        <taxon>Pseudomonadati</taxon>
        <taxon>Pseudomonadota</taxon>
        <taxon>Gammaproteobacteria</taxon>
        <taxon>Lysobacterales</taxon>
        <taxon>Lysobacteraceae</taxon>
        <taxon>Lysobacter</taxon>
    </lineage>
</organism>
<dbReference type="Proteomes" id="UP001501083">
    <property type="component" value="Unassembled WGS sequence"/>
</dbReference>
<dbReference type="EMBL" id="BAABKY010000001">
    <property type="protein sequence ID" value="GAA5071278.1"/>
    <property type="molecule type" value="Genomic_DNA"/>
</dbReference>
<proteinExistence type="inferred from homology"/>
<accession>A0ABP9LAD1</accession>
<evidence type="ECO:0000313" key="4">
    <source>
        <dbReference type="EMBL" id="GAA5071278.1"/>
    </source>
</evidence>
<protein>
    <submittedName>
        <fullName evidence="4">Tol-pal system-associated acyl-CoA thioesterase</fullName>
    </submittedName>
</protein>
<sequence length="145" mass="16411">MAVEATFSWPTRVYWEDTDAGGVVYHAQYLAFLERARTEWMRAQGYGQELLRLQHDLVFAVRAMQLDFLKPARLDDALEVSAELTECRRASAVFSQAIRRGDELLLTAQVRVAALDAGGFRPRPIPSPLLGELKALERPALERPR</sequence>
<dbReference type="InterPro" id="IPR014166">
    <property type="entry name" value="Tol-Pal_acyl-CoA_thioesterase"/>
</dbReference>
<dbReference type="Gene3D" id="3.10.129.10">
    <property type="entry name" value="Hotdog Thioesterase"/>
    <property type="match status" value="1"/>
</dbReference>
<dbReference type="InterPro" id="IPR006684">
    <property type="entry name" value="YbgC/YbaW"/>
</dbReference>
<evidence type="ECO:0000259" key="3">
    <source>
        <dbReference type="Pfam" id="PF03061"/>
    </source>
</evidence>
<dbReference type="InterPro" id="IPR008272">
    <property type="entry name" value="HB-CoA_thioesterase_AS"/>
</dbReference>
<dbReference type="PIRSF" id="PIRSF003230">
    <property type="entry name" value="YbgC"/>
    <property type="match status" value="1"/>
</dbReference>